<reference evidence="11" key="1">
    <citation type="submission" date="2018-04" db="EMBL/GenBank/DDBJ databases">
        <authorList>
            <person name="Liu S."/>
            <person name="Wang Z."/>
            <person name="Li J."/>
        </authorList>
    </citation>
    <scope>NUCLEOTIDE SEQUENCE [LARGE SCALE GENOMIC DNA]</scope>
    <source>
        <strain evidence="11">S1194</strain>
    </source>
</reference>
<evidence type="ECO:0000256" key="4">
    <source>
        <dbReference type="ARBA" id="ARBA00022692"/>
    </source>
</evidence>
<feature type="transmembrane region" description="Helical" evidence="7">
    <location>
        <begin position="99"/>
        <end position="121"/>
    </location>
</feature>
<comment type="similarity">
    <text evidence="2">Belongs to the peptidase A24 family.</text>
</comment>
<feature type="transmembrane region" description="Helical" evidence="7">
    <location>
        <begin position="239"/>
        <end position="257"/>
    </location>
</feature>
<proteinExistence type="inferred from homology"/>
<dbReference type="InterPro" id="IPR050882">
    <property type="entry name" value="Prepilin_peptidase/N-MTase"/>
</dbReference>
<dbReference type="GO" id="GO:0006465">
    <property type="term" value="P:signal peptide processing"/>
    <property type="evidence" value="ECO:0007669"/>
    <property type="project" value="TreeGrafter"/>
</dbReference>
<sequence>MVTVFVGVFGLLIGSFLNVVVWRLPLRESLVTPGSHCPKCGHPVRWWDNLPVVSWFVLRGRCRDCREPISARYPTVEFVTGVLFAGVALWVLAAAPVTGIATVTLLCALLYLAAVSIALALIDLDTHTLPNRIVGPSYIVAAALLVATSLLLGEPATLLRMLAGAAILFVAYLAMALARPGGMGLGDVKLAGVLGLYLGWLGWGSLAVGAFSAFVLGGFYSIALLALGKANRKSGIPFGPWMLGGAWVGIFAGQPVWDAYLSWVGLAG</sequence>
<feature type="transmembrane region" description="Helical" evidence="7">
    <location>
        <begin position="185"/>
        <end position="203"/>
    </location>
</feature>
<dbReference type="InterPro" id="IPR010627">
    <property type="entry name" value="Prepilin_pept_A24_N"/>
</dbReference>
<dbReference type="Proteomes" id="UP000244978">
    <property type="component" value="Unassembled WGS sequence"/>
</dbReference>
<feature type="transmembrane region" description="Helical" evidence="7">
    <location>
        <begin position="6"/>
        <end position="26"/>
    </location>
</feature>
<dbReference type="PANTHER" id="PTHR30487">
    <property type="entry name" value="TYPE 4 PREPILIN-LIKE PROTEINS LEADER PEPTIDE-PROCESSING ENZYME"/>
    <property type="match status" value="1"/>
</dbReference>
<evidence type="ECO:0000259" key="9">
    <source>
        <dbReference type="Pfam" id="PF06750"/>
    </source>
</evidence>
<keyword evidence="11" id="KW-1185">Reference proteome</keyword>
<accession>A0A2U1T3M0</accession>
<gene>
    <name evidence="10" type="ORF">DF220_06230</name>
</gene>
<comment type="caution">
    <text evidence="10">The sequence shown here is derived from an EMBL/GenBank/DDBJ whole genome shotgun (WGS) entry which is preliminary data.</text>
</comment>
<dbReference type="AlphaFoldDB" id="A0A2U1T3M0"/>
<evidence type="ECO:0000256" key="3">
    <source>
        <dbReference type="ARBA" id="ARBA00022475"/>
    </source>
</evidence>
<keyword evidence="3" id="KW-1003">Cell membrane</keyword>
<evidence type="ECO:0000313" key="10">
    <source>
        <dbReference type="EMBL" id="PWB98474.1"/>
    </source>
</evidence>
<dbReference type="PANTHER" id="PTHR30487:SF0">
    <property type="entry name" value="PREPILIN LEADER PEPTIDASE_N-METHYLTRANSFERASE-RELATED"/>
    <property type="match status" value="1"/>
</dbReference>
<feature type="domain" description="Prepilin type IV endopeptidase peptidase" evidence="8">
    <location>
        <begin position="111"/>
        <end position="222"/>
    </location>
</feature>
<dbReference type="InterPro" id="IPR000045">
    <property type="entry name" value="Prepilin_IV_endopep_pep"/>
</dbReference>
<name>A0A2U1T3M0_9MICO</name>
<dbReference type="GO" id="GO:0005886">
    <property type="term" value="C:plasma membrane"/>
    <property type="evidence" value="ECO:0007669"/>
    <property type="project" value="UniProtKB-SubCell"/>
</dbReference>
<feature type="transmembrane region" description="Helical" evidence="7">
    <location>
        <begin position="133"/>
        <end position="152"/>
    </location>
</feature>
<dbReference type="EMBL" id="QEEX01000001">
    <property type="protein sequence ID" value="PWB98474.1"/>
    <property type="molecule type" value="Genomic_DNA"/>
</dbReference>
<evidence type="ECO:0000259" key="8">
    <source>
        <dbReference type="Pfam" id="PF01478"/>
    </source>
</evidence>
<dbReference type="Pfam" id="PF06750">
    <property type="entry name" value="A24_N_bact"/>
    <property type="match status" value="1"/>
</dbReference>
<comment type="subcellular location">
    <subcellularLocation>
        <location evidence="1">Cell membrane</location>
        <topology evidence="1">Multi-pass membrane protein</topology>
    </subcellularLocation>
</comment>
<protein>
    <submittedName>
        <fullName evidence="10">Prepilin peptidase</fullName>
    </submittedName>
</protein>
<dbReference type="Pfam" id="PF01478">
    <property type="entry name" value="Peptidase_A24"/>
    <property type="match status" value="1"/>
</dbReference>
<evidence type="ECO:0000313" key="11">
    <source>
        <dbReference type="Proteomes" id="UP000244978"/>
    </source>
</evidence>
<evidence type="ECO:0000256" key="7">
    <source>
        <dbReference type="SAM" id="Phobius"/>
    </source>
</evidence>
<keyword evidence="4 7" id="KW-0812">Transmembrane</keyword>
<keyword evidence="5 7" id="KW-1133">Transmembrane helix</keyword>
<evidence type="ECO:0000256" key="2">
    <source>
        <dbReference type="ARBA" id="ARBA00005801"/>
    </source>
</evidence>
<feature type="transmembrane region" description="Helical" evidence="7">
    <location>
        <begin position="158"/>
        <end position="178"/>
    </location>
</feature>
<evidence type="ECO:0000256" key="6">
    <source>
        <dbReference type="ARBA" id="ARBA00023136"/>
    </source>
</evidence>
<feature type="transmembrane region" description="Helical" evidence="7">
    <location>
        <begin position="73"/>
        <end position="93"/>
    </location>
</feature>
<dbReference type="GO" id="GO:0004190">
    <property type="term" value="F:aspartic-type endopeptidase activity"/>
    <property type="evidence" value="ECO:0007669"/>
    <property type="project" value="InterPro"/>
</dbReference>
<organism evidence="10 11">
    <name type="scientific">Homoserinimonas hongtaonis</name>
    <dbReference type="NCBI Taxonomy" id="2079791"/>
    <lineage>
        <taxon>Bacteria</taxon>
        <taxon>Bacillati</taxon>
        <taxon>Actinomycetota</taxon>
        <taxon>Actinomycetes</taxon>
        <taxon>Micrococcales</taxon>
        <taxon>Microbacteriaceae</taxon>
        <taxon>Homoserinimonas</taxon>
    </lineage>
</organism>
<dbReference type="Gene3D" id="1.20.120.1220">
    <property type="match status" value="1"/>
</dbReference>
<evidence type="ECO:0000256" key="5">
    <source>
        <dbReference type="ARBA" id="ARBA00022989"/>
    </source>
</evidence>
<keyword evidence="6 7" id="KW-0472">Membrane</keyword>
<feature type="domain" description="Prepilin peptidase A24 N-terminal" evidence="9">
    <location>
        <begin position="8"/>
        <end position="89"/>
    </location>
</feature>
<feature type="transmembrane region" description="Helical" evidence="7">
    <location>
        <begin position="209"/>
        <end position="227"/>
    </location>
</feature>
<evidence type="ECO:0000256" key="1">
    <source>
        <dbReference type="ARBA" id="ARBA00004651"/>
    </source>
</evidence>